<evidence type="ECO:0000259" key="7">
    <source>
        <dbReference type="PROSITE" id="PS50059"/>
    </source>
</evidence>
<reference evidence="8" key="1">
    <citation type="submission" date="2021-08" db="EMBL/GenBank/DDBJ databases">
        <title>WGS assembly of Ceratopteris richardii.</title>
        <authorList>
            <person name="Marchant D.B."/>
            <person name="Chen G."/>
            <person name="Jenkins J."/>
            <person name="Shu S."/>
            <person name="Leebens-Mack J."/>
            <person name="Grimwood J."/>
            <person name="Schmutz J."/>
            <person name="Soltis P."/>
            <person name="Soltis D."/>
            <person name="Chen Z.-H."/>
        </authorList>
    </citation>
    <scope>NUCLEOTIDE SEQUENCE</scope>
    <source>
        <strain evidence="8">Whitten #5841</strain>
        <tissue evidence="8">Leaf</tissue>
    </source>
</reference>
<dbReference type="InterPro" id="IPR046357">
    <property type="entry name" value="PPIase_dom_sf"/>
</dbReference>
<dbReference type="EC" id="5.2.1.8" evidence="4"/>
<feature type="region of interest" description="Disordered" evidence="6">
    <location>
        <begin position="102"/>
        <end position="354"/>
    </location>
</feature>
<evidence type="ECO:0000256" key="6">
    <source>
        <dbReference type="SAM" id="MobiDB-lite"/>
    </source>
</evidence>
<dbReference type="EMBL" id="CM035419">
    <property type="protein sequence ID" value="KAH7415564.1"/>
    <property type="molecule type" value="Genomic_DNA"/>
</dbReference>
<dbReference type="GO" id="GO:0005634">
    <property type="term" value="C:nucleus"/>
    <property type="evidence" value="ECO:0007669"/>
    <property type="project" value="UniProtKB-ARBA"/>
</dbReference>
<feature type="compositionally biased region" description="Basic and acidic residues" evidence="6">
    <location>
        <begin position="196"/>
        <end position="205"/>
    </location>
</feature>
<comment type="catalytic activity">
    <reaction evidence="1 4 5">
        <text>[protein]-peptidylproline (omega=180) = [protein]-peptidylproline (omega=0)</text>
        <dbReference type="Rhea" id="RHEA:16237"/>
        <dbReference type="Rhea" id="RHEA-COMP:10747"/>
        <dbReference type="Rhea" id="RHEA-COMP:10748"/>
        <dbReference type="ChEBI" id="CHEBI:83833"/>
        <dbReference type="ChEBI" id="CHEBI:83834"/>
        <dbReference type="EC" id="5.2.1.8"/>
    </reaction>
</comment>
<sequence length="464" mass="50870">MAFWGIEVKPKKPFKLPFSDFLAPRFHLSQATLGRTISNGRTIVKCTVGDKPPIYVCSFLPGTVETCSLDLYFDEDVTFSVKGPASVHLAGYFDGVFDGNESGEDVESDGYSEEEEDEDSDSMNDFIVDDDGDYMSEDDSDEDWSSEDNDIRPRKSGVTIKELSDDSEPDEKSIVPVKAVSKDLKLPEKNGVAGTETEKVVKDAQKQVNGNGNLDHSNVVSSSEDEDGFRTKRKRKHKDMSNAQSVENDNESVPHVKPADRGSIDSNEGAVPVEEPVTDTDAKLSSKKKKKKKKKRSKESLEDGTGPLSKADADGSVSTSLKPIHREGDMKVVDDFRDASDGKKSGNKKGSVRKYPNGLQIENVKMGVPDGKQATPGKKVGMVYTGRLQSNNKIFDSNVGKKPFFFRLGVGEVIKGWDIGVNGMRVGDKRRLIIPPEMGYGSKGVPGIPPNSWLNFDVELVEVK</sequence>
<feature type="compositionally biased region" description="Polar residues" evidence="6">
    <location>
        <begin position="206"/>
        <end position="222"/>
    </location>
</feature>
<dbReference type="InterPro" id="IPR001179">
    <property type="entry name" value="PPIase_FKBP_dom"/>
</dbReference>
<evidence type="ECO:0000256" key="2">
    <source>
        <dbReference type="ARBA" id="ARBA00023110"/>
    </source>
</evidence>
<dbReference type="PROSITE" id="PS50059">
    <property type="entry name" value="FKBP_PPIASE"/>
    <property type="match status" value="1"/>
</dbReference>
<dbReference type="Pfam" id="PF00254">
    <property type="entry name" value="FKBP_C"/>
    <property type="match status" value="1"/>
</dbReference>
<evidence type="ECO:0000256" key="3">
    <source>
        <dbReference type="ARBA" id="ARBA00023235"/>
    </source>
</evidence>
<dbReference type="OMA" id="KVEMRYI"/>
<accession>A0A8T2TCM8</accession>
<dbReference type="Pfam" id="PF17800">
    <property type="entry name" value="NPL"/>
    <property type="match status" value="1"/>
</dbReference>
<feature type="compositionally biased region" description="Basic and acidic residues" evidence="6">
    <location>
        <begin position="324"/>
        <end position="344"/>
    </location>
</feature>
<dbReference type="OrthoDB" id="1902587at2759"/>
<evidence type="ECO:0000256" key="1">
    <source>
        <dbReference type="ARBA" id="ARBA00000971"/>
    </source>
</evidence>
<keyword evidence="2 4" id="KW-0697">Rotamase</keyword>
<gene>
    <name evidence="8" type="ORF">KP509_14G052500</name>
</gene>
<dbReference type="Gene3D" id="2.60.120.340">
    <property type="entry name" value="Nucleoplasmin core domain"/>
    <property type="match status" value="1"/>
</dbReference>
<comment type="similarity">
    <text evidence="4">Belongs to the FKBP-type PPIase family.</text>
</comment>
<feature type="compositionally biased region" description="Basic residues" evidence="6">
    <location>
        <begin position="285"/>
        <end position="297"/>
    </location>
</feature>
<evidence type="ECO:0000256" key="5">
    <source>
        <dbReference type="PROSITE-ProRule" id="PRU00277"/>
    </source>
</evidence>
<evidence type="ECO:0000313" key="9">
    <source>
        <dbReference type="Proteomes" id="UP000825935"/>
    </source>
</evidence>
<dbReference type="SUPFAM" id="SSF54534">
    <property type="entry name" value="FKBP-like"/>
    <property type="match status" value="1"/>
</dbReference>
<name>A0A8T2TCM8_CERRI</name>
<feature type="compositionally biased region" description="Basic and acidic residues" evidence="6">
    <location>
        <begin position="252"/>
        <end position="263"/>
    </location>
</feature>
<dbReference type="InterPro" id="IPR041232">
    <property type="entry name" value="NPL"/>
</dbReference>
<dbReference type="FunFam" id="3.10.50.40:FF:000006">
    <property type="entry name" value="Peptidyl-prolyl cis-trans isomerase"/>
    <property type="match status" value="1"/>
</dbReference>
<evidence type="ECO:0000256" key="4">
    <source>
        <dbReference type="PIRNR" id="PIRNR001473"/>
    </source>
</evidence>
<comment type="caution">
    <text evidence="8">The sequence shown here is derived from an EMBL/GenBank/DDBJ whole genome shotgun (WGS) entry which is preliminary data.</text>
</comment>
<evidence type="ECO:0000313" key="8">
    <source>
        <dbReference type="EMBL" id="KAH7415564.1"/>
    </source>
</evidence>
<proteinExistence type="inferred from homology"/>
<dbReference type="PANTHER" id="PTHR43811:SF19">
    <property type="entry name" value="39 KDA FK506-BINDING NUCLEAR PROTEIN"/>
    <property type="match status" value="1"/>
</dbReference>
<organism evidence="8 9">
    <name type="scientific">Ceratopteris richardii</name>
    <name type="common">Triangle waterfern</name>
    <dbReference type="NCBI Taxonomy" id="49495"/>
    <lineage>
        <taxon>Eukaryota</taxon>
        <taxon>Viridiplantae</taxon>
        <taxon>Streptophyta</taxon>
        <taxon>Embryophyta</taxon>
        <taxon>Tracheophyta</taxon>
        <taxon>Polypodiopsida</taxon>
        <taxon>Polypodiidae</taxon>
        <taxon>Polypodiales</taxon>
        <taxon>Pteridineae</taxon>
        <taxon>Pteridaceae</taxon>
        <taxon>Parkerioideae</taxon>
        <taxon>Ceratopteris</taxon>
    </lineage>
</organism>
<keyword evidence="9" id="KW-1185">Reference proteome</keyword>
<dbReference type="AlphaFoldDB" id="A0A8T2TCM8"/>
<protein>
    <recommendedName>
        <fullName evidence="4">FK506-binding protein</fullName>
        <ecNumber evidence="4">5.2.1.8</ecNumber>
    </recommendedName>
</protein>
<dbReference type="PIRSF" id="PIRSF001473">
    <property type="entry name" value="FK506-bp_FPR3"/>
    <property type="match status" value="1"/>
</dbReference>
<feature type="domain" description="PPIase FKBP-type" evidence="7">
    <location>
        <begin position="377"/>
        <end position="464"/>
    </location>
</feature>
<keyword evidence="3 4" id="KW-0413">Isomerase</keyword>
<feature type="compositionally biased region" description="Acidic residues" evidence="6">
    <location>
        <begin position="102"/>
        <end position="148"/>
    </location>
</feature>
<dbReference type="InterPro" id="IPR023566">
    <property type="entry name" value="PPIase_Fpr3/Fpr4-like"/>
</dbReference>
<dbReference type="Proteomes" id="UP000825935">
    <property type="component" value="Chromosome 14"/>
</dbReference>
<dbReference type="GO" id="GO:0003755">
    <property type="term" value="F:peptidyl-prolyl cis-trans isomerase activity"/>
    <property type="evidence" value="ECO:0007669"/>
    <property type="project" value="UniProtKB-KW"/>
</dbReference>
<dbReference type="Gene3D" id="3.10.50.40">
    <property type="match status" value="1"/>
</dbReference>
<dbReference type="PANTHER" id="PTHR43811">
    <property type="entry name" value="FKBP-TYPE PEPTIDYL-PROLYL CIS-TRANS ISOMERASE FKPA"/>
    <property type="match status" value="1"/>
</dbReference>